<reference evidence="1 2" key="1">
    <citation type="submission" date="2019-03" db="EMBL/GenBank/DDBJ databases">
        <title>New insights into Acidothiobacillus thiooxidans sulfur metabolism through coupled gene expression, solution geochemistry, microscopy and spectroscopy analyses.</title>
        <authorList>
            <person name="Camacho D."/>
            <person name="Frazao R."/>
            <person name="Fouillen A."/>
            <person name="Nanci A."/>
            <person name="Lang B.F."/>
            <person name="Apte S.C."/>
            <person name="Baron C."/>
            <person name="Warren L.A."/>
        </authorList>
    </citation>
    <scope>NUCLEOTIDE SEQUENCE [LARGE SCALE GENOMIC DNA]</scope>
    <source>
        <strain evidence="1 2">ATCC 19377</strain>
    </source>
</reference>
<dbReference type="Gene3D" id="2.60.120.1140">
    <property type="entry name" value="Protein of unknown function DUF192"/>
    <property type="match status" value="1"/>
</dbReference>
<evidence type="ECO:0008006" key="3">
    <source>
        <dbReference type="Google" id="ProtNLM"/>
    </source>
</evidence>
<organism evidence="1 2">
    <name type="scientific">Acidithiobacillus thiooxidans ATCC 19377</name>
    <dbReference type="NCBI Taxonomy" id="637390"/>
    <lineage>
        <taxon>Bacteria</taxon>
        <taxon>Pseudomonadati</taxon>
        <taxon>Pseudomonadota</taxon>
        <taxon>Acidithiobacillia</taxon>
        <taxon>Acidithiobacillales</taxon>
        <taxon>Acidithiobacillaceae</taxon>
        <taxon>Acidithiobacillus</taxon>
    </lineage>
</organism>
<dbReference type="RefSeq" id="WP_142087766.1">
    <property type="nucleotide sequence ID" value="NZ_SZUV01000001.1"/>
</dbReference>
<dbReference type="EMBL" id="SZUV01000001">
    <property type="protein sequence ID" value="TQN51678.1"/>
    <property type="molecule type" value="Genomic_DNA"/>
</dbReference>
<dbReference type="InterPro" id="IPR003795">
    <property type="entry name" value="DUF192"/>
</dbReference>
<accession>A0A543Q5T3</accession>
<gene>
    <name evidence="1" type="ORF">DLNHIDIE_01555</name>
</gene>
<evidence type="ECO:0000313" key="1">
    <source>
        <dbReference type="EMBL" id="TQN51678.1"/>
    </source>
</evidence>
<dbReference type="PANTHER" id="PTHR37953">
    <property type="entry name" value="UPF0127 PROTEIN MJ1496"/>
    <property type="match status" value="1"/>
</dbReference>
<dbReference type="Proteomes" id="UP000315403">
    <property type="component" value="Unassembled WGS sequence"/>
</dbReference>
<dbReference type="AlphaFoldDB" id="A0A543Q5T3"/>
<sequence>MPVGCISRGEDILWTEVSCASHFGDRLRGLLGKSHLNADAGLLLMHVGSIHSIGMAFPIDVIFLDQNKRVTACHRDLPAWRWRFCRTAVMTLEVAAGGINCHGVKPGQQLEWRPPLHDCAIQSKIHP</sequence>
<name>A0A543Q5T3_ACITH</name>
<dbReference type="InterPro" id="IPR038695">
    <property type="entry name" value="Saro_0823-like_sf"/>
</dbReference>
<comment type="caution">
    <text evidence="1">The sequence shown here is derived from an EMBL/GenBank/DDBJ whole genome shotgun (WGS) entry which is preliminary data.</text>
</comment>
<evidence type="ECO:0000313" key="2">
    <source>
        <dbReference type="Proteomes" id="UP000315403"/>
    </source>
</evidence>
<protein>
    <recommendedName>
        <fullName evidence="3">DUF192 domain-containing protein</fullName>
    </recommendedName>
</protein>
<proteinExistence type="predicted"/>
<dbReference type="PANTHER" id="PTHR37953:SF1">
    <property type="entry name" value="UPF0127 PROTEIN MJ1496"/>
    <property type="match status" value="1"/>
</dbReference>
<dbReference type="Pfam" id="PF02643">
    <property type="entry name" value="DUF192"/>
    <property type="match status" value="1"/>
</dbReference>